<comment type="caution">
    <text evidence="3">The sequence shown here is derived from an EMBL/GenBank/DDBJ whole genome shotgun (WGS) entry which is preliminary data.</text>
</comment>
<sequence>MSVLVSVSPLRGFGGMWHVKACLPCVLPFVLAWMLALQGCKDNVDHVQGDGSGGTIRNLHSVGGLGPLKSRNWTSSNLSNVAVAGSNSGDATTAGRTALLEPSMSQAAQSSANASSQEASFPLAATFWSLGARLLMAVVPEASNGSLLQEQMLMVDTGSSTLVFCQSTLLQEAAYQETPYISCNRYNPGGAPMEYWGPFVTGNVHAGNVTFQDATYSIMAEEEGMSCQDGIQGIFGIAFQQLDAAYPVTPGFTMADCPEGLPPPTSKKLPSPMVKLGAQGGVEKLGIHWSGHLGENQGMLYLDDAAVTNEHYDASSLVGPAVLGEMGWYDVAVQKISVGDQEFTGFGCAPRPGKACVMDTGTPAVTVPPKVFDSAAQLVKSGGSANLTFWLPGVAGEAVALSFDVATLFEMAGLFKAREGENVILGLSMWAFYYTVFDVTDQSVSFIPQQPGTAASRRAILHKVLAEERAMGLLGHGGRRMEELPIHV</sequence>
<reference evidence="3" key="1">
    <citation type="submission" date="2021-02" db="EMBL/GenBank/DDBJ databases">
        <authorList>
            <person name="Dougan E. K."/>
            <person name="Rhodes N."/>
            <person name="Thang M."/>
            <person name="Chan C."/>
        </authorList>
    </citation>
    <scope>NUCLEOTIDE SEQUENCE</scope>
</reference>
<proteinExistence type="predicted"/>
<keyword evidence="1" id="KW-0732">Signal</keyword>
<feature type="signal peptide" evidence="1">
    <location>
        <begin position="1"/>
        <end position="32"/>
    </location>
</feature>
<keyword evidence="4" id="KW-1185">Reference proteome</keyword>
<evidence type="ECO:0000313" key="4">
    <source>
        <dbReference type="Proteomes" id="UP000604046"/>
    </source>
</evidence>
<dbReference type="PROSITE" id="PS51767">
    <property type="entry name" value="PEPTIDASE_A1"/>
    <property type="match status" value="1"/>
</dbReference>
<evidence type="ECO:0000313" key="3">
    <source>
        <dbReference type="EMBL" id="CAE7440011.1"/>
    </source>
</evidence>
<gene>
    <name evidence="3" type="ORF">SNAT2548_LOCUS23907</name>
</gene>
<feature type="domain" description="Peptidase A1" evidence="2">
    <location>
        <begin position="138"/>
        <end position="488"/>
    </location>
</feature>
<dbReference type="AlphaFoldDB" id="A0A812RFY3"/>
<dbReference type="OrthoDB" id="422474at2759"/>
<accession>A0A812RFY3</accession>
<dbReference type="InterPro" id="IPR021109">
    <property type="entry name" value="Peptidase_aspartic_dom_sf"/>
</dbReference>
<dbReference type="InterPro" id="IPR033121">
    <property type="entry name" value="PEPTIDASE_A1"/>
</dbReference>
<name>A0A812RFY3_9DINO</name>
<dbReference type="Proteomes" id="UP000604046">
    <property type="component" value="Unassembled WGS sequence"/>
</dbReference>
<feature type="chain" id="PRO_5032856769" description="Peptidase A1 domain-containing protein" evidence="1">
    <location>
        <begin position="33"/>
        <end position="488"/>
    </location>
</feature>
<organism evidence="3 4">
    <name type="scientific">Symbiodinium natans</name>
    <dbReference type="NCBI Taxonomy" id="878477"/>
    <lineage>
        <taxon>Eukaryota</taxon>
        <taxon>Sar</taxon>
        <taxon>Alveolata</taxon>
        <taxon>Dinophyceae</taxon>
        <taxon>Suessiales</taxon>
        <taxon>Symbiodiniaceae</taxon>
        <taxon>Symbiodinium</taxon>
    </lineage>
</organism>
<dbReference type="EMBL" id="CAJNDS010002339">
    <property type="protein sequence ID" value="CAE7440011.1"/>
    <property type="molecule type" value="Genomic_DNA"/>
</dbReference>
<evidence type="ECO:0000256" key="1">
    <source>
        <dbReference type="SAM" id="SignalP"/>
    </source>
</evidence>
<dbReference type="CDD" id="cd05471">
    <property type="entry name" value="pepsin_like"/>
    <property type="match status" value="1"/>
</dbReference>
<dbReference type="Pfam" id="PF00026">
    <property type="entry name" value="Asp"/>
    <property type="match status" value="1"/>
</dbReference>
<dbReference type="InterPro" id="IPR034164">
    <property type="entry name" value="Pepsin-like_dom"/>
</dbReference>
<dbReference type="Gene3D" id="2.40.70.10">
    <property type="entry name" value="Acid Proteases"/>
    <property type="match status" value="2"/>
</dbReference>
<dbReference type="SUPFAM" id="SSF50630">
    <property type="entry name" value="Acid proteases"/>
    <property type="match status" value="1"/>
</dbReference>
<protein>
    <recommendedName>
        <fullName evidence="2">Peptidase A1 domain-containing protein</fullName>
    </recommendedName>
</protein>
<evidence type="ECO:0000259" key="2">
    <source>
        <dbReference type="PROSITE" id="PS51767"/>
    </source>
</evidence>